<dbReference type="PANTHER" id="PTHR31377">
    <property type="entry name" value="AGMATINE DEIMINASE-RELATED"/>
    <property type="match status" value="1"/>
</dbReference>
<sequence>MKISKGGFLDMAMLHTRPAADGFAMPAEFAPHRATVLIWPVRPGSWGRDPSAAQKAFLDVIAEIAKGEEVYLLAGAADFAVAKAAVADIARVTVFQIESDDAWARDVGPTFVTRGKELRGISWRFNAWGGEVDGLYAQWDKDDAVAPALCKALGVDCYDAGDFVLEGGSIHVDGEGTLLTTEACLLSAGRNPSLSREQIEATLAEYLDIRKVLWLPRGIYQDETNEHVDNVCAFTAPGEVVLAWTDNRDDPQYPLSRAGLDYLNSVTDAGGRKLKVRLLPIPDHPILCTEADCAAYDFAPGEDMREPGDRLAGSYANFYVANSAVLVPQFGGENAESDARALAILQEAFPGRRVVGIDARAILLGGGNIHCITQQIPLV</sequence>
<dbReference type="EC" id="3.5.3.12" evidence="2"/>
<dbReference type="GO" id="GO:0047632">
    <property type="term" value="F:agmatine deiminase activity"/>
    <property type="evidence" value="ECO:0007669"/>
    <property type="project" value="UniProtKB-EC"/>
</dbReference>
<organism evidence="3 4">
    <name type="scientific">Gemmiger gallinarum</name>
    <dbReference type="NCBI Taxonomy" id="2779354"/>
    <lineage>
        <taxon>Bacteria</taxon>
        <taxon>Bacillati</taxon>
        <taxon>Bacillota</taxon>
        <taxon>Clostridia</taxon>
        <taxon>Eubacteriales</taxon>
        <taxon>Gemmiger</taxon>
    </lineage>
</organism>
<evidence type="ECO:0000313" key="3">
    <source>
        <dbReference type="EMBL" id="MBE5036703.1"/>
    </source>
</evidence>
<comment type="caution">
    <text evidence="3">The sequence shown here is derived from an EMBL/GenBank/DDBJ whole genome shotgun (WGS) entry which is preliminary data.</text>
</comment>
<name>A0ABR9R0R3_9FIRM</name>
<evidence type="ECO:0000256" key="2">
    <source>
        <dbReference type="HAMAP-Rule" id="MF_01841"/>
    </source>
</evidence>
<dbReference type="NCBIfam" id="TIGR03380">
    <property type="entry name" value="agmatine_aguA"/>
    <property type="match status" value="1"/>
</dbReference>
<dbReference type="NCBIfam" id="NF010070">
    <property type="entry name" value="PRK13551.1"/>
    <property type="match status" value="1"/>
</dbReference>
<accession>A0ABR9R0R3</accession>
<dbReference type="HAMAP" id="MF_01841">
    <property type="entry name" value="Agmatine_deimin"/>
    <property type="match status" value="1"/>
</dbReference>
<comment type="similarity">
    <text evidence="2">Belongs to the agmatine deiminase family.</text>
</comment>
<dbReference type="InterPro" id="IPR017754">
    <property type="entry name" value="Agmatine_deiminase"/>
</dbReference>
<dbReference type="SUPFAM" id="SSF55909">
    <property type="entry name" value="Pentein"/>
    <property type="match status" value="1"/>
</dbReference>
<keyword evidence="1 2" id="KW-0378">Hydrolase</keyword>
<dbReference type="Proteomes" id="UP000768567">
    <property type="component" value="Unassembled WGS sequence"/>
</dbReference>
<comment type="catalytic activity">
    <reaction evidence="2">
        <text>agmatine + H2O = N-carbamoylputrescine + NH4(+)</text>
        <dbReference type="Rhea" id="RHEA:18037"/>
        <dbReference type="ChEBI" id="CHEBI:15377"/>
        <dbReference type="ChEBI" id="CHEBI:28938"/>
        <dbReference type="ChEBI" id="CHEBI:58145"/>
        <dbReference type="ChEBI" id="CHEBI:58318"/>
        <dbReference type="EC" id="3.5.3.12"/>
    </reaction>
</comment>
<dbReference type="Gene3D" id="3.75.10.10">
    <property type="entry name" value="L-arginine/glycine Amidinotransferase, Chain A"/>
    <property type="match status" value="1"/>
</dbReference>
<keyword evidence="4" id="KW-1185">Reference proteome</keyword>
<dbReference type="PANTHER" id="PTHR31377:SF0">
    <property type="entry name" value="AGMATINE DEIMINASE-RELATED"/>
    <property type="match status" value="1"/>
</dbReference>
<dbReference type="EMBL" id="JADCKC010000001">
    <property type="protein sequence ID" value="MBE5036703.1"/>
    <property type="molecule type" value="Genomic_DNA"/>
</dbReference>
<evidence type="ECO:0000256" key="1">
    <source>
        <dbReference type="ARBA" id="ARBA00022801"/>
    </source>
</evidence>
<feature type="active site" description="Amidino-cysteine intermediate" evidence="2">
    <location>
        <position position="371"/>
    </location>
</feature>
<dbReference type="Pfam" id="PF04371">
    <property type="entry name" value="PAD_porph"/>
    <property type="match status" value="1"/>
</dbReference>
<dbReference type="InterPro" id="IPR007466">
    <property type="entry name" value="Peptidyl-Arg-deiminase_porph"/>
</dbReference>
<reference evidence="3 4" key="1">
    <citation type="submission" date="2020-10" db="EMBL/GenBank/DDBJ databases">
        <title>ChiBAC.</title>
        <authorList>
            <person name="Zenner C."/>
            <person name="Hitch T.C.A."/>
            <person name="Clavel T."/>
        </authorList>
    </citation>
    <scope>NUCLEOTIDE SEQUENCE [LARGE SCALE GENOMIC DNA]</scope>
    <source>
        <strain evidence="3 4">DSM 109015</strain>
    </source>
</reference>
<gene>
    <name evidence="2 3" type="primary">aguA</name>
    <name evidence="3" type="ORF">INF35_02715</name>
</gene>
<protein>
    <recommendedName>
        <fullName evidence="2">Putative agmatine deiminase</fullName>
        <ecNumber evidence="2">3.5.3.12</ecNumber>
    </recommendedName>
    <alternativeName>
        <fullName evidence="2">Agmatine iminohydrolase</fullName>
    </alternativeName>
</protein>
<proteinExistence type="inferred from homology"/>
<evidence type="ECO:0000313" key="4">
    <source>
        <dbReference type="Proteomes" id="UP000768567"/>
    </source>
</evidence>